<dbReference type="RefSeq" id="WP_284309999.1">
    <property type="nucleotide sequence ID" value="NZ_BSPC01000005.1"/>
</dbReference>
<protein>
    <submittedName>
        <fullName evidence="1">Uncharacterized protein</fullName>
    </submittedName>
</protein>
<dbReference type="Proteomes" id="UP001156882">
    <property type="component" value="Unassembled WGS sequence"/>
</dbReference>
<reference evidence="2" key="1">
    <citation type="journal article" date="2019" name="Int. J. Syst. Evol. Microbiol.">
        <title>The Global Catalogue of Microorganisms (GCM) 10K type strain sequencing project: providing services to taxonomists for standard genome sequencing and annotation.</title>
        <authorList>
            <consortium name="The Broad Institute Genomics Platform"/>
            <consortium name="The Broad Institute Genome Sequencing Center for Infectious Disease"/>
            <person name="Wu L."/>
            <person name="Ma J."/>
        </authorList>
    </citation>
    <scope>NUCLEOTIDE SEQUENCE [LARGE SCALE GENOMIC DNA]</scope>
    <source>
        <strain evidence="2">NBRC 101365</strain>
    </source>
</reference>
<sequence length="93" mass="9721">MSNEKARFPIGTIVVLAAGSQAAKPPFRLGDDLTMESTTDGKSTCRITAITPETMEVTCATTHYSLTPAAATLEEGGVSAYVGGWVVRSIARS</sequence>
<comment type="caution">
    <text evidence="1">The sequence shown here is derived from an EMBL/GenBank/DDBJ whole genome shotgun (WGS) entry which is preliminary data.</text>
</comment>
<dbReference type="EMBL" id="BSPC01000005">
    <property type="protein sequence ID" value="GLS17167.1"/>
    <property type="molecule type" value="Genomic_DNA"/>
</dbReference>
<accession>A0ABQ6CBZ0</accession>
<proteinExistence type="predicted"/>
<evidence type="ECO:0000313" key="1">
    <source>
        <dbReference type="EMBL" id="GLS17167.1"/>
    </source>
</evidence>
<gene>
    <name evidence="1" type="ORF">GCM10007874_01820</name>
</gene>
<name>A0ABQ6CBZ0_9HYPH</name>
<organism evidence="1 2">
    <name type="scientific">Labrys miyagiensis</name>
    <dbReference type="NCBI Taxonomy" id="346912"/>
    <lineage>
        <taxon>Bacteria</taxon>
        <taxon>Pseudomonadati</taxon>
        <taxon>Pseudomonadota</taxon>
        <taxon>Alphaproteobacteria</taxon>
        <taxon>Hyphomicrobiales</taxon>
        <taxon>Xanthobacteraceae</taxon>
        <taxon>Labrys</taxon>
    </lineage>
</organism>
<evidence type="ECO:0000313" key="2">
    <source>
        <dbReference type="Proteomes" id="UP001156882"/>
    </source>
</evidence>
<keyword evidence="2" id="KW-1185">Reference proteome</keyword>